<feature type="region of interest" description="Disordered" evidence="1">
    <location>
        <begin position="469"/>
        <end position="495"/>
    </location>
</feature>
<comment type="caution">
    <text evidence="2">The sequence shown here is derived from an EMBL/GenBank/DDBJ whole genome shotgun (WGS) entry which is preliminary data.</text>
</comment>
<keyword evidence="3" id="KW-1185">Reference proteome</keyword>
<feature type="compositionally biased region" description="Polar residues" evidence="1">
    <location>
        <begin position="224"/>
        <end position="233"/>
    </location>
</feature>
<evidence type="ECO:0000313" key="3">
    <source>
        <dbReference type="Proteomes" id="UP001642405"/>
    </source>
</evidence>
<proteinExistence type="predicted"/>
<name>A0ABP0BAX8_9PEZI</name>
<protein>
    <submittedName>
        <fullName evidence="2">Uncharacterized protein</fullName>
    </submittedName>
</protein>
<organism evidence="2 3">
    <name type="scientific">Sporothrix curviconia</name>
    <dbReference type="NCBI Taxonomy" id="1260050"/>
    <lineage>
        <taxon>Eukaryota</taxon>
        <taxon>Fungi</taxon>
        <taxon>Dikarya</taxon>
        <taxon>Ascomycota</taxon>
        <taxon>Pezizomycotina</taxon>
        <taxon>Sordariomycetes</taxon>
        <taxon>Sordariomycetidae</taxon>
        <taxon>Ophiostomatales</taxon>
        <taxon>Ophiostomataceae</taxon>
        <taxon>Sporothrix</taxon>
    </lineage>
</organism>
<gene>
    <name evidence="2" type="ORF">SCUCBS95973_002783</name>
</gene>
<reference evidence="2 3" key="1">
    <citation type="submission" date="2024-01" db="EMBL/GenBank/DDBJ databases">
        <authorList>
            <person name="Allen C."/>
            <person name="Tagirdzhanova G."/>
        </authorList>
    </citation>
    <scope>NUCLEOTIDE SEQUENCE [LARGE SCALE GENOMIC DNA]</scope>
</reference>
<feature type="compositionally biased region" description="Polar residues" evidence="1">
    <location>
        <begin position="310"/>
        <end position="322"/>
    </location>
</feature>
<feature type="region of interest" description="Disordered" evidence="1">
    <location>
        <begin position="433"/>
        <end position="452"/>
    </location>
</feature>
<feature type="region of interest" description="Disordered" evidence="1">
    <location>
        <begin position="224"/>
        <end position="277"/>
    </location>
</feature>
<feature type="region of interest" description="Disordered" evidence="1">
    <location>
        <begin position="1"/>
        <end position="64"/>
    </location>
</feature>
<feature type="compositionally biased region" description="Polar residues" evidence="1">
    <location>
        <begin position="156"/>
        <end position="166"/>
    </location>
</feature>
<feature type="region of interest" description="Disordered" evidence="1">
    <location>
        <begin position="95"/>
        <end position="203"/>
    </location>
</feature>
<evidence type="ECO:0000256" key="1">
    <source>
        <dbReference type="SAM" id="MobiDB-lite"/>
    </source>
</evidence>
<feature type="region of interest" description="Disordered" evidence="1">
    <location>
        <begin position="289"/>
        <end position="424"/>
    </location>
</feature>
<feature type="region of interest" description="Disordered" evidence="1">
    <location>
        <begin position="683"/>
        <end position="703"/>
    </location>
</feature>
<evidence type="ECO:0000313" key="2">
    <source>
        <dbReference type="EMBL" id="CAK7216351.1"/>
    </source>
</evidence>
<dbReference type="EMBL" id="CAWUHB010000011">
    <property type="protein sequence ID" value="CAK7216351.1"/>
    <property type="molecule type" value="Genomic_DNA"/>
</dbReference>
<feature type="compositionally biased region" description="Basic and acidic residues" evidence="1">
    <location>
        <begin position="243"/>
        <end position="256"/>
    </location>
</feature>
<feature type="compositionally biased region" description="Polar residues" evidence="1">
    <location>
        <begin position="184"/>
        <end position="203"/>
    </location>
</feature>
<dbReference type="Proteomes" id="UP001642405">
    <property type="component" value="Unassembled WGS sequence"/>
</dbReference>
<feature type="compositionally biased region" description="Basic and acidic residues" evidence="1">
    <location>
        <begin position="470"/>
        <end position="479"/>
    </location>
</feature>
<feature type="compositionally biased region" description="Basic and acidic residues" evidence="1">
    <location>
        <begin position="683"/>
        <end position="694"/>
    </location>
</feature>
<sequence length="733" mass="81118">MQRVQAQAPEETKSLKTHVKKKDALRDSGLDLSRSSSATPSLLEETNRLQRPNGGRLNGNAHDSVASTASINSISSRSARREVWKAGGIPVIVVPSRLSSVRSTSREPSLRSTSSRRSRRSQSLHSAPPTQVSKSREISPYVGGPPSRRSRAYSESEGSTRNSSAMDGSAPGDQRTIDFPPTIPQRSSSLSAPTSRNVSRSGSLTAESIHAHSAILRACLKDQATSQPDSQTMLPRPGNLASKSEDVPQNDRDNVHGDNGNNNDDDGQRNHLDPSIYPHQNTSVLVVDHSTRPSDSSDDSPPDRLTDPTGISTPKEGSSPASVFTAALAPSSVSAPPPEQPTITTTLPDAKEDTPVTPTYQQLFSLDDVDSPLRNPRSPPEPPAINLIPATPSGLTPSTERDKQRGNYFEETRDGRPRRGSSVSAVLRRALSRGHSTTAEYGPSASRSGGLLTRTLSLTRDVQRRAFPLRRSDSVDRGQRASFDMDPPEEDKLHPFWRPASFHQTTDDDDYDHEYDEEETYRYPPIDNRPRGPRRSLSMRMKRTFAILPTERQDDFYPATSNDGPERRTVRRTPSGNLRVVKHHGSTESLGEYTTPVNLRPYTAPERHGSRKFWFWRSPSLSRVKADQMRSHEYANPDVDAMHQYDATTAATDGEKKALKILPNLGLGDKIGEYGPHTIPRRFSERRREKRSNELRQMISGPQEVRDGVGEVIRRTNYRDAFTQAQVSGDHSF</sequence>
<feature type="compositionally biased region" description="Basic and acidic residues" evidence="1">
    <location>
        <begin position="399"/>
        <end position="417"/>
    </location>
</feature>
<accession>A0ABP0BAX8</accession>